<organism evidence="2 3">
    <name type="scientific">Serratia plymuthica</name>
    <dbReference type="NCBI Taxonomy" id="82996"/>
    <lineage>
        <taxon>Bacteria</taxon>
        <taxon>Pseudomonadati</taxon>
        <taxon>Pseudomonadota</taxon>
        <taxon>Gammaproteobacteria</taxon>
        <taxon>Enterobacterales</taxon>
        <taxon>Yersiniaceae</taxon>
        <taxon>Serratia</taxon>
    </lineage>
</organism>
<dbReference type="Proteomes" id="UP000248196">
    <property type="component" value="Unassembled WGS sequence"/>
</dbReference>
<name>A0A318PAH2_SERPL</name>
<reference evidence="2 3" key="1">
    <citation type="submission" date="2017-11" db="EMBL/GenBank/DDBJ databases">
        <title>Genome sequence of the oocydin A producing rhizobacterium Serratia plymuthica 4Rx5.</title>
        <authorList>
            <person name="Matilla M.A."/>
            <person name="Udaondo Z."/>
            <person name="Salmond G.P.C."/>
        </authorList>
    </citation>
    <scope>NUCLEOTIDE SEQUENCE [LARGE SCALE GENOMIC DNA]</scope>
    <source>
        <strain evidence="2 3">4Rx5</strain>
    </source>
</reference>
<evidence type="ECO:0000256" key="1">
    <source>
        <dbReference type="SAM" id="Phobius"/>
    </source>
</evidence>
<keyword evidence="1" id="KW-1133">Transmembrane helix</keyword>
<accession>A0A318PAH2</accession>
<keyword evidence="1" id="KW-0472">Membrane</keyword>
<dbReference type="AlphaFoldDB" id="A0A318PAH2"/>
<dbReference type="EMBL" id="PESE01000012">
    <property type="protein sequence ID" value="PYD36497.1"/>
    <property type="molecule type" value="Genomic_DNA"/>
</dbReference>
<sequence>MRGLKAPHDPDSIQTPGPPGVFFEGYLMMINRYLFEVIFSAVTLCGLIVAWELFLADGFL</sequence>
<feature type="transmembrane region" description="Helical" evidence="1">
    <location>
        <begin position="33"/>
        <end position="54"/>
    </location>
</feature>
<gene>
    <name evidence="2" type="ORF">CT690_24525</name>
</gene>
<proteinExistence type="predicted"/>
<protein>
    <submittedName>
        <fullName evidence="2">Uncharacterized protein</fullName>
    </submittedName>
</protein>
<evidence type="ECO:0000313" key="3">
    <source>
        <dbReference type="Proteomes" id="UP000248196"/>
    </source>
</evidence>
<keyword evidence="1" id="KW-0812">Transmembrane</keyword>
<evidence type="ECO:0000313" key="2">
    <source>
        <dbReference type="EMBL" id="PYD36497.1"/>
    </source>
</evidence>
<comment type="caution">
    <text evidence="2">The sequence shown here is derived from an EMBL/GenBank/DDBJ whole genome shotgun (WGS) entry which is preliminary data.</text>
</comment>